<evidence type="ECO:0000256" key="5">
    <source>
        <dbReference type="ARBA" id="ARBA00022989"/>
    </source>
</evidence>
<evidence type="ECO:0000256" key="3">
    <source>
        <dbReference type="ARBA" id="ARBA00022475"/>
    </source>
</evidence>
<feature type="transmembrane region" description="Helical" evidence="7">
    <location>
        <begin position="114"/>
        <end position="141"/>
    </location>
</feature>
<keyword evidence="5 7" id="KW-1133">Transmembrane helix</keyword>
<dbReference type="InterPro" id="IPR036259">
    <property type="entry name" value="MFS_trans_sf"/>
</dbReference>
<feature type="transmembrane region" description="Helical" evidence="7">
    <location>
        <begin position="352"/>
        <end position="370"/>
    </location>
</feature>
<evidence type="ECO:0000313" key="9">
    <source>
        <dbReference type="EMBL" id="GAA3966352.1"/>
    </source>
</evidence>
<dbReference type="PROSITE" id="PS50850">
    <property type="entry name" value="MFS"/>
    <property type="match status" value="1"/>
</dbReference>
<comment type="caution">
    <text evidence="9">The sequence shown here is derived from an EMBL/GenBank/DDBJ whole genome shotgun (WGS) entry which is preliminary data.</text>
</comment>
<feature type="transmembrane region" description="Helical" evidence="7">
    <location>
        <begin position="225"/>
        <end position="245"/>
    </location>
</feature>
<accession>A0ABP7PJB5</accession>
<dbReference type="PANTHER" id="PTHR23517:SF13">
    <property type="entry name" value="MAJOR FACILITATOR SUPERFAMILY MFS_1"/>
    <property type="match status" value="1"/>
</dbReference>
<feature type="transmembrane region" description="Helical" evidence="7">
    <location>
        <begin position="147"/>
        <end position="167"/>
    </location>
</feature>
<keyword evidence="3" id="KW-1003">Cell membrane</keyword>
<feature type="transmembrane region" description="Helical" evidence="7">
    <location>
        <begin position="53"/>
        <end position="73"/>
    </location>
</feature>
<gene>
    <name evidence="9" type="ORF">GCM10022231_29050</name>
</gene>
<dbReference type="InterPro" id="IPR020846">
    <property type="entry name" value="MFS_dom"/>
</dbReference>
<dbReference type="Gene3D" id="1.20.1250.20">
    <property type="entry name" value="MFS general substrate transporter like domains"/>
    <property type="match status" value="1"/>
</dbReference>
<protein>
    <submittedName>
        <fullName evidence="9">MFS transporter</fullName>
    </submittedName>
</protein>
<organism evidence="9 10">
    <name type="scientific">Gordonia caeni</name>
    <dbReference type="NCBI Taxonomy" id="1007097"/>
    <lineage>
        <taxon>Bacteria</taxon>
        <taxon>Bacillati</taxon>
        <taxon>Actinomycetota</taxon>
        <taxon>Actinomycetes</taxon>
        <taxon>Mycobacteriales</taxon>
        <taxon>Gordoniaceae</taxon>
        <taxon>Gordonia</taxon>
    </lineage>
</organism>
<evidence type="ECO:0000313" key="10">
    <source>
        <dbReference type="Proteomes" id="UP001418444"/>
    </source>
</evidence>
<reference evidence="10" key="1">
    <citation type="journal article" date="2019" name="Int. J. Syst. Evol. Microbiol.">
        <title>The Global Catalogue of Microorganisms (GCM) 10K type strain sequencing project: providing services to taxonomists for standard genome sequencing and annotation.</title>
        <authorList>
            <consortium name="The Broad Institute Genomics Platform"/>
            <consortium name="The Broad Institute Genome Sequencing Center for Infectious Disease"/>
            <person name="Wu L."/>
            <person name="Ma J."/>
        </authorList>
    </citation>
    <scope>NUCLEOTIDE SEQUENCE [LARGE SCALE GENOMIC DNA]</scope>
    <source>
        <strain evidence="10">JCM 16923</strain>
    </source>
</reference>
<feature type="transmembrane region" description="Helical" evidence="7">
    <location>
        <begin position="257"/>
        <end position="278"/>
    </location>
</feature>
<dbReference type="Proteomes" id="UP001418444">
    <property type="component" value="Unassembled WGS sequence"/>
</dbReference>
<feature type="transmembrane region" description="Helical" evidence="7">
    <location>
        <begin position="324"/>
        <end position="346"/>
    </location>
</feature>
<keyword evidence="10" id="KW-1185">Reference proteome</keyword>
<dbReference type="Pfam" id="PF07690">
    <property type="entry name" value="MFS_1"/>
    <property type="match status" value="1"/>
</dbReference>
<keyword evidence="2" id="KW-0813">Transport</keyword>
<dbReference type="EMBL" id="BAAAZW010000008">
    <property type="protein sequence ID" value="GAA3966352.1"/>
    <property type="molecule type" value="Genomic_DNA"/>
</dbReference>
<keyword evidence="4 7" id="KW-0812">Transmembrane</keyword>
<feature type="transmembrane region" description="Helical" evidence="7">
    <location>
        <begin position="20"/>
        <end position="41"/>
    </location>
</feature>
<feature type="transmembrane region" description="Helical" evidence="7">
    <location>
        <begin position="79"/>
        <end position="102"/>
    </location>
</feature>
<evidence type="ECO:0000256" key="4">
    <source>
        <dbReference type="ARBA" id="ARBA00022692"/>
    </source>
</evidence>
<feature type="transmembrane region" description="Helical" evidence="7">
    <location>
        <begin position="197"/>
        <end position="219"/>
    </location>
</feature>
<feature type="domain" description="Major facilitator superfamily (MFS) profile" evidence="8">
    <location>
        <begin position="1"/>
        <end position="372"/>
    </location>
</feature>
<dbReference type="PANTHER" id="PTHR23517">
    <property type="entry name" value="RESISTANCE PROTEIN MDTM, PUTATIVE-RELATED-RELATED"/>
    <property type="match status" value="1"/>
</dbReference>
<proteinExistence type="predicted"/>
<dbReference type="SUPFAM" id="SSF103473">
    <property type="entry name" value="MFS general substrate transporter"/>
    <property type="match status" value="1"/>
</dbReference>
<evidence type="ECO:0000259" key="8">
    <source>
        <dbReference type="PROSITE" id="PS50850"/>
    </source>
</evidence>
<name>A0ABP7PJB5_9ACTN</name>
<dbReference type="InterPro" id="IPR050171">
    <property type="entry name" value="MFS_Transporters"/>
</dbReference>
<evidence type="ECO:0000256" key="7">
    <source>
        <dbReference type="SAM" id="Phobius"/>
    </source>
</evidence>
<dbReference type="InterPro" id="IPR011701">
    <property type="entry name" value="MFS"/>
</dbReference>
<keyword evidence="6 7" id="KW-0472">Membrane</keyword>
<comment type="subcellular location">
    <subcellularLocation>
        <location evidence="1">Cell membrane</location>
        <topology evidence="1">Multi-pass membrane protein</topology>
    </subcellularLocation>
</comment>
<sequence>MAGTTIPTPLYPIYRTDFHFSVFIVTVVFATYVVGVLLALFTVGRWSDVFGRIPMQVAALLSAIASTVLFLVADDLTVLLVARFFAGLASGVFVATATVHIVELAPRSWADGKASFLATAINVFGLGIGPLFGGLVVQFISYEPLRTVFWMLLGLQLVALLVIFFVPETVLRPPHARPPGIHMLTVPPSARLAFRRALVPGMVGFAVLGLFGAVAPSLLSESMHIDSVAIQGLAVFGVFAGSALMQLTTGSVPARRLILLGCALLMLGCIGISVSILFDSATGFIVAGVVAGAGQGATMSKGVEQVAAAAPADQRSATTATLFFCFYIGLAIPAIAIGAAALEWGLPHTAEVFGGLCAIGAAVALALNYFGPYVPIQSETDPVSN</sequence>
<evidence type="ECO:0000256" key="6">
    <source>
        <dbReference type="ARBA" id="ARBA00023136"/>
    </source>
</evidence>
<evidence type="ECO:0000256" key="2">
    <source>
        <dbReference type="ARBA" id="ARBA00022448"/>
    </source>
</evidence>
<evidence type="ECO:0000256" key="1">
    <source>
        <dbReference type="ARBA" id="ARBA00004651"/>
    </source>
</evidence>